<feature type="region of interest" description="Disordered" evidence="1">
    <location>
        <begin position="188"/>
        <end position="213"/>
    </location>
</feature>
<organism evidence="2 3">
    <name type="scientific">Bradyrhizobium algeriense</name>
    <dbReference type="NCBI Taxonomy" id="634784"/>
    <lineage>
        <taxon>Bacteria</taxon>
        <taxon>Pseudomonadati</taxon>
        <taxon>Pseudomonadota</taxon>
        <taxon>Alphaproteobacteria</taxon>
        <taxon>Hyphomicrobiales</taxon>
        <taxon>Nitrobacteraceae</taxon>
        <taxon>Bradyrhizobium</taxon>
    </lineage>
</organism>
<dbReference type="EMBL" id="JAZHRV010000001">
    <property type="protein sequence ID" value="MEH2553671.1"/>
    <property type="molecule type" value="Genomic_DNA"/>
</dbReference>
<accession>A0ABU8B6C2</accession>
<feature type="compositionally biased region" description="Basic residues" evidence="1">
    <location>
        <begin position="203"/>
        <end position="213"/>
    </location>
</feature>
<gene>
    <name evidence="2" type="ORF">V1286_001200</name>
</gene>
<reference evidence="2 3" key="1">
    <citation type="submission" date="2024-02" db="EMBL/GenBank/DDBJ databases">
        <title>Adaptive strategies in a cosmopolitan and abundant soil bacterium.</title>
        <authorList>
            <person name="Carini P."/>
        </authorList>
    </citation>
    <scope>NUCLEOTIDE SEQUENCE [LARGE SCALE GENOMIC DNA]</scope>
    <source>
        <strain evidence="2 3">AZCC 1608</strain>
    </source>
</reference>
<proteinExistence type="predicted"/>
<comment type="caution">
    <text evidence="2">The sequence shown here is derived from an EMBL/GenBank/DDBJ whole genome shotgun (WGS) entry which is preliminary data.</text>
</comment>
<keyword evidence="3" id="KW-1185">Reference proteome</keyword>
<evidence type="ECO:0000313" key="2">
    <source>
        <dbReference type="EMBL" id="MEH2553671.1"/>
    </source>
</evidence>
<evidence type="ECO:0000256" key="1">
    <source>
        <dbReference type="SAM" id="MobiDB-lite"/>
    </source>
</evidence>
<protein>
    <submittedName>
        <fullName evidence="2">Uncharacterized protein</fullName>
    </submittedName>
</protein>
<name>A0ABU8B6C2_9BRAD</name>
<feature type="region of interest" description="Disordered" evidence="1">
    <location>
        <begin position="135"/>
        <end position="155"/>
    </location>
</feature>
<dbReference type="Proteomes" id="UP001364224">
    <property type="component" value="Unassembled WGS sequence"/>
</dbReference>
<sequence length="213" mass="24222">MWNTGRPELLTLPSVDSATLAIGLAFAPFVRWSFRASVPTLLEGLSEALLRLVSYRALFRNLGGRADLLPAGQPANRPSPQTETHRFRYWPSQTQPTRRAAMKSATTNFCWSRTEPLSRRDASARRLVRRSWPPRPAVKTRQPFPPAFTTSPAKRVPPIMTEDQEEAVTFPRPQNTCTIQIEHFLPAGRSTRDISRSRTTSCRARRSVRNRLR</sequence>
<evidence type="ECO:0000313" key="3">
    <source>
        <dbReference type="Proteomes" id="UP001364224"/>
    </source>
</evidence>